<evidence type="ECO:0000256" key="6">
    <source>
        <dbReference type="SAM" id="Phobius"/>
    </source>
</evidence>
<protein>
    <submittedName>
        <fullName evidence="7">4-amino-4-deoxy-L-arabinose-phosphoundecaprenol flippase subunit ArnF</fullName>
    </submittedName>
</protein>
<dbReference type="InterPro" id="IPR037185">
    <property type="entry name" value="EmrE-like"/>
</dbReference>
<evidence type="ECO:0000256" key="3">
    <source>
        <dbReference type="ARBA" id="ARBA00022692"/>
    </source>
</evidence>
<sequence>MSPRTGLAAAWTSVLLVSAAQLAMHWGMTRLPAICDWAWATWPRGAVAWVAGGVVAYAVSLGFWLRALSQLPLGRAYGLLGLSYALVYILSASLPFFDTHFSAIKTVGVGLIVAGVWLMNTCGASRDCPVQCCKESQ</sequence>
<keyword evidence="8" id="KW-1185">Reference proteome</keyword>
<proteinExistence type="predicted"/>
<dbReference type="EMBL" id="CP031641">
    <property type="protein sequence ID" value="AXO88663.1"/>
    <property type="molecule type" value="Genomic_DNA"/>
</dbReference>
<evidence type="ECO:0000313" key="7">
    <source>
        <dbReference type="EMBL" id="AXO88663.1"/>
    </source>
</evidence>
<dbReference type="GO" id="GO:0005886">
    <property type="term" value="C:plasma membrane"/>
    <property type="evidence" value="ECO:0007669"/>
    <property type="project" value="UniProtKB-SubCell"/>
</dbReference>
<feature type="transmembrane region" description="Helical" evidence="6">
    <location>
        <begin position="46"/>
        <end position="65"/>
    </location>
</feature>
<evidence type="ECO:0000256" key="1">
    <source>
        <dbReference type="ARBA" id="ARBA00004651"/>
    </source>
</evidence>
<dbReference type="RefSeq" id="WP_116888405.1">
    <property type="nucleotide sequence ID" value="NZ_CP031641.1"/>
</dbReference>
<dbReference type="PANTHER" id="PTHR30561:SF9">
    <property type="entry name" value="4-AMINO-4-DEOXY-L-ARABINOSE-PHOSPHOUNDECAPRENOL FLIPPASE SUBUNIT ARNF-RELATED"/>
    <property type="match status" value="1"/>
</dbReference>
<accession>A0AAI8PA91</accession>
<dbReference type="PANTHER" id="PTHR30561">
    <property type="entry name" value="SMR FAMILY PROTON-DEPENDENT DRUG EFFLUX TRANSPORTER SUGE"/>
    <property type="match status" value="1"/>
</dbReference>
<comment type="subcellular location">
    <subcellularLocation>
        <location evidence="1">Cell membrane</location>
        <topology evidence="1">Multi-pass membrane protein</topology>
    </subcellularLocation>
</comment>
<feature type="transmembrane region" description="Helical" evidence="6">
    <location>
        <begin position="103"/>
        <end position="119"/>
    </location>
</feature>
<keyword evidence="4 6" id="KW-1133">Transmembrane helix</keyword>
<evidence type="ECO:0000256" key="2">
    <source>
        <dbReference type="ARBA" id="ARBA00022475"/>
    </source>
</evidence>
<name>A0AAI8PA91_9PSED</name>
<reference evidence="7 8" key="1">
    <citation type="submission" date="2018-08" db="EMBL/GenBank/DDBJ databases">
        <authorList>
            <person name="Lee Y."/>
            <person name="Kakembo D."/>
        </authorList>
    </citation>
    <scope>NUCLEOTIDE SEQUENCE [LARGE SCALE GENOMIC DNA]</scope>
    <source>
        <strain evidence="7 8">JBCS1880</strain>
    </source>
</reference>
<keyword evidence="2" id="KW-1003">Cell membrane</keyword>
<dbReference type="InterPro" id="IPR000390">
    <property type="entry name" value="Small_drug/metabolite_transptr"/>
</dbReference>
<dbReference type="Proteomes" id="UP000258127">
    <property type="component" value="Chromosome"/>
</dbReference>
<dbReference type="Gene3D" id="1.10.3730.20">
    <property type="match status" value="1"/>
</dbReference>
<feature type="transmembrane region" description="Helical" evidence="6">
    <location>
        <begin position="77"/>
        <end position="97"/>
    </location>
</feature>
<keyword evidence="3 6" id="KW-0812">Transmembrane</keyword>
<dbReference type="NCBIfam" id="NF002816">
    <property type="entry name" value="PRK02971.1-2"/>
    <property type="match status" value="1"/>
</dbReference>
<evidence type="ECO:0000256" key="4">
    <source>
        <dbReference type="ARBA" id="ARBA00022989"/>
    </source>
</evidence>
<keyword evidence="5 6" id="KW-0472">Membrane</keyword>
<organism evidence="7 8">
    <name type="scientific">Pseudomonas parafulva</name>
    <dbReference type="NCBI Taxonomy" id="157782"/>
    <lineage>
        <taxon>Bacteria</taxon>
        <taxon>Pseudomonadati</taxon>
        <taxon>Pseudomonadota</taxon>
        <taxon>Gammaproteobacteria</taxon>
        <taxon>Pseudomonadales</taxon>
        <taxon>Pseudomonadaceae</taxon>
        <taxon>Pseudomonas</taxon>
    </lineage>
</organism>
<gene>
    <name evidence="7" type="primary">arnF</name>
    <name evidence="7" type="ORF">DZC75_11905</name>
</gene>
<evidence type="ECO:0000313" key="8">
    <source>
        <dbReference type="Proteomes" id="UP000258127"/>
    </source>
</evidence>
<dbReference type="AlphaFoldDB" id="A0AAI8PA91"/>
<dbReference type="GO" id="GO:0022857">
    <property type="term" value="F:transmembrane transporter activity"/>
    <property type="evidence" value="ECO:0007669"/>
    <property type="project" value="InterPro"/>
</dbReference>
<evidence type="ECO:0000256" key="5">
    <source>
        <dbReference type="ARBA" id="ARBA00023136"/>
    </source>
</evidence>
<dbReference type="SUPFAM" id="SSF103481">
    <property type="entry name" value="Multidrug resistance efflux transporter EmrE"/>
    <property type="match status" value="1"/>
</dbReference>